<evidence type="ECO:0000256" key="5">
    <source>
        <dbReference type="ARBA" id="ARBA00023085"/>
    </source>
</evidence>
<dbReference type="SUPFAM" id="SSF101148">
    <property type="entry name" value="Plant invertase/pectin methylesterase inhibitor"/>
    <property type="match status" value="1"/>
</dbReference>
<keyword evidence="6" id="KW-1133">Transmembrane helix</keyword>
<dbReference type="Gene3D" id="2.160.20.10">
    <property type="entry name" value="Single-stranded right-handed beta-helix, Pectin lyase-like"/>
    <property type="match status" value="1"/>
</dbReference>
<comment type="similarity">
    <text evidence="2">In the N-terminal section; belongs to the PMEI family.</text>
</comment>
<comment type="caution">
    <text evidence="8">The sequence shown here is derived from an EMBL/GenBank/DDBJ whole genome shotgun (WGS) entry which is preliminary data.</text>
</comment>
<dbReference type="NCBIfam" id="TIGR01614">
    <property type="entry name" value="PME_inhib"/>
    <property type="match status" value="1"/>
</dbReference>
<dbReference type="InterPro" id="IPR012334">
    <property type="entry name" value="Pectin_lyas_fold"/>
</dbReference>
<evidence type="ECO:0000256" key="6">
    <source>
        <dbReference type="SAM" id="Phobius"/>
    </source>
</evidence>
<dbReference type="InterPro" id="IPR006501">
    <property type="entry name" value="Pectinesterase_inhib_dom"/>
</dbReference>
<keyword evidence="5" id="KW-0063">Aspartyl esterase</keyword>
<dbReference type="InterPro" id="IPR035513">
    <property type="entry name" value="Invertase/methylesterase_inhib"/>
</dbReference>
<dbReference type="Pfam" id="PF01095">
    <property type="entry name" value="Pectinesterase"/>
    <property type="match status" value="1"/>
</dbReference>
<proteinExistence type="inferred from homology"/>
<gene>
    <name evidence="8" type="primary">PME1</name>
    <name evidence="8" type="ORF">KSP40_PGU013000</name>
</gene>
<evidence type="ECO:0000256" key="4">
    <source>
        <dbReference type="ARBA" id="ARBA00022801"/>
    </source>
</evidence>
<keyword evidence="4" id="KW-0378">Hydrolase</keyword>
<dbReference type="Proteomes" id="UP001412067">
    <property type="component" value="Unassembled WGS sequence"/>
</dbReference>
<dbReference type="CDD" id="cd15798">
    <property type="entry name" value="PMEI-like_3"/>
    <property type="match status" value="1"/>
</dbReference>
<evidence type="ECO:0000256" key="2">
    <source>
        <dbReference type="ARBA" id="ARBA00006027"/>
    </source>
</evidence>
<feature type="transmembrane region" description="Helical" evidence="6">
    <location>
        <begin position="29"/>
        <end position="52"/>
    </location>
</feature>
<dbReference type="SUPFAM" id="SSF51126">
    <property type="entry name" value="Pectin lyase-like"/>
    <property type="match status" value="1"/>
</dbReference>
<evidence type="ECO:0000313" key="8">
    <source>
        <dbReference type="EMBL" id="KAK8947680.1"/>
    </source>
</evidence>
<dbReference type="SMART" id="SM00856">
    <property type="entry name" value="PMEI"/>
    <property type="match status" value="1"/>
</dbReference>
<dbReference type="InterPro" id="IPR000070">
    <property type="entry name" value="Pectinesterase_cat"/>
</dbReference>
<evidence type="ECO:0000256" key="1">
    <source>
        <dbReference type="ARBA" id="ARBA00005184"/>
    </source>
</evidence>
<dbReference type="PANTHER" id="PTHR31707">
    <property type="entry name" value="PECTINESTERASE"/>
    <property type="match status" value="1"/>
</dbReference>
<keyword evidence="6" id="KW-0472">Membrane</keyword>
<dbReference type="Gene3D" id="1.20.140.40">
    <property type="entry name" value="Invertase/pectin methylesterase inhibitor family protein"/>
    <property type="match status" value="1"/>
</dbReference>
<comment type="pathway">
    <text evidence="1">Glycan metabolism; pectin degradation; 2-dehydro-3-deoxy-D-gluconate from pectin: step 1/5.</text>
</comment>
<organism evidence="8 9">
    <name type="scientific">Platanthera guangdongensis</name>
    <dbReference type="NCBI Taxonomy" id="2320717"/>
    <lineage>
        <taxon>Eukaryota</taxon>
        <taxon>Viridiplantae</taxon>
        <taxon>Streptophyta</taxon>
        <taxon>Embryophyta</taxon>
        <taxon>Tracheophyta</taxon>
        <taxon>Spermatophyta</taxon>
        <taxon>Magnoliopsida</taxon>
        <taxon>Liliopsida</taxon>
        <taxon>Asparagales</taxon>
        <taxon>Orchidaceae</taxon>
        <taxon>Orchidoideae</taxon>
        <taxon>Orchideae</taxon>
        <taxon>Orchidinae</taxon>
        <taxon>Platanthera</taxon>
    </lineage>
</organism>
<dbReference type="EMBL" id="JBBWWR010000016">
    <property type="protein sequence ID" value="KAK8947680.1"/>
    <property type="molecule type" value="Genomic_DNA"/>
</dbReference>
<evidence type="ECO:0000256" key="3">
    <source>
        <dbReference type="ARBA" id="ARBA00007786"/>
    </source>
</evidence>
<dbReference type="InterPro" id="IPR011050">
    <property type="entry name" value="Pectin_lyase_fold/virulence"/>
</dbReference>
<keyword evidence="6" id="KW-0812">Transmembrane</keyword>
<evidence type="ECO:0000259" key="7">
    <source>
        <dbReference type="SMART" id="SM00856"/>
    </source>
</evidence>
<reference evidence="8 9" key="1">
    <citation type="journal article" date="2022" name="Nat. Plants">
        <title>Genomes of leafy and leafless Platanthera orchids illuminate the evolution of mycoheterotrophy.</title>
        <authorList>
            <person name="Li M.H."/>
            <person name="Liu K.W."/>
            <person name="Li Z."/>
            <person name="Lu H.C."/>
            <person name="Ye Q.L."/>
            <person name="Zhang D."/>
            <person name="Wang J.Y."/>
            <person name="Li Y.F."/>
            <person name="Zhong Z.M."/>
            <person name="Liu X."/>
            <person name="Yu X."/>
            <person name="Liu D.K."/>
            <person name="Tu X.D."/>
            <person name="Liu B."/>
            <person name="Hao Y."/>
            <person name="Liao X.Y."/>
            <person name="Jiang Y.T."/>
            <person name="Sun W.H."/>
            <person name="Chen J."/>
            <person name="Chen Y.Q."/>
            <person name="Ai Y."/>
            <person name="Zhai J.W."/>
            <person name="Wu S.S."/>
            <person name="Zhou Z."/>
            <person name="Hsiao Y.Y."/>
            <person name="Wu W.L."/>
            <person name="Chen Y.Y."/>
            <person name="Lin Y.F."/>
            <person name="Hsu J.L."/>
            <person name="Li C.Y."/>
            <person name="Wang Z.W."/>
            <person name="Zhao X."/>
            <person name="Zhong W.Y."/>
            <person name="Ma X.K."/>
            <person name="Ma L."/>
            <person name="Huang J."/>
            <person name="Chen G.Z."/>
            <person name="Huang M.Z."/>
            <person name="Huang L."/>
            <person name="Peng D.H."/>
            <person name="Luo Y.B."/>
            <person name="Zou S.Q."/>
            <person name="Chen S.P."/>
            <person name="Lan S."/>
            <person name="Tsai W.C."/>
            <person name="Van de Peer Y."/>
            <person name="Liu Z.J."/>
        </authorList>
    </citation>
    <scope>NUCLEOTIDE SEQUENCE [LARGE SCALE GENOMIC DNA]</scope>
    <source>
        <strain evidence="8">Lor288</strain>
    </source>
</reference>
<dbReference type="Pfam" id="PF04043">
    <property type="entry name" value="PMEI"/>
    <property type="match status" value="1"/>
</dbReference>
<evidence type="ECO:0000313" key="9">
    <source>
        <dbReference type="Proteomes" id="UP001412067"/>
    </source>
</evidence>
<sequence length="360" mass="39027">MDTLNSFKGYGKMDPAADRAFRRKTRRRIILIAVTAVLLVAIVATVATVLTINKRNSSHDNHFSPQSPISTSSSIRAVCSVTRYPNSCYDSISAASANSTAVNPAALFNLSLSVASRALSKLPSFLSTFNIPAADKRLQAAVQDCRDLIDDAIDRLNESALDFGKIGDLKTWLSATIADQETCLDGFEGTSGGFREKLESAMANSTQFASNSLAIVARIMGIIGNLHFPINRKLVEVEGTGGSIFPEWASEGQRRILQGEETAFNATVALDGTGNVSSVQEAVDMVPRRSLSPFVIHIKAGEYKEAVVVDKNKWNVVMIGDGMYKTIITDSKNFIDGTPTFSTATFCKFWLVNSVLFFLS</sequence>
<comment type="similarity">
    <text evidence="3">In the C-terminal section; belongs to the pectinesterase family.</text>
</comment>
<accession>A0ABR2LQC5</accession>
<name>A0ABR2LQC5_9ASPA</name>
<feature type="domain" description="Pectinesterase inhibitor" evidence="7">
    <location>
        <begin position="70"/>
        <end position="215"/>
    </location>
</feature>
<keyword evidence="9" id="KW-1185">Reference proteome</keyword>
<protein>
    <submittedName>
        <fullName evidence="8">Pectinesterase 1</fullName>
    </submittedName>
</protein>